<dbReference type="InterPro" id="IPR021359">
    <property type="entry name" value="DUF2812"/>
</dbReference>
<name>A0A6N2ZQC9_FLAPL</name>
<gene>
    <name evidence="2" type="ORF">FPLFYP42_00574</name>
</gene>
<dbReference type="AlphaFoldDB" id="A0A6N2ZQC9"/>
<evidence type="ECO:0000313" key="2">
    <source>
        <dbReference type="EMBL" id="VYT80893.1"/>
    </source>
</evidence>
<keyword evidence="1" id="KW-0812">Transmembrane</keyword>
<dbReference type="RefSeq" id="WP_148340836.1">
    <property type="nucleotide sequence ID" value="NZ_CACRUB010000019.1"/>
</dbReference>
<proteinExistence type="predicted"/>
<keyword evidence="1" id="KW-0472">Membrane</keyword>
<evidence type="ECO:0000256" key="1">
    <source>
        <dbReference type="SAM" id="Phobius"/>
    </source>
</evidence>
<organism evidence="2">
    <name type="scientific">Flavonifractor plautii</name>
    <name type="common">Fusobacterium plautii</name>
    <dbReference type="NCBI Taxonomy" id="292800"/>
    <lineage>
        <taxon>Bacteria</taxon>
        <taxon>Bacillati</taxon>
        <taxon>Bacillota</taxon>
        <taxon>Clostridia</taxon>
        <taxon>Eubacteriales</taxon>
        <taxon>Oscillospiraceae</taxon>
        <taxon>Flavonifractor</taxon>
    </lineage>
</organism>
<evidence type="ECO:0008006" key="3">
    <source>
        <dbReference type="Google" id="ProtNLM"/>
    </source>
</evidence>
<keyword evidence="1" id="KW-1133">Transmembrane helix</keyword>
<accession>A0A6N2ZQC9</accession>
<feature type="transmembrane region" description="Helical" evidence="1">
    <location>
        <begin position="120"/>
        <end position="138"/>
    </location>
</feature>
<protein>
    <recommendedName>
        <fullName evidence="3">DUF2812 domain-containing protein</fullName>
    </recommendedName>
</protein>
<dbReference type="EMBL" id="CACRUB010000019">
    <property type="protein sequence ID" value="VYT80893.1"/>
    <property type="molecule type" value="Genomic_DNA"/>
</dbReference>
<reference evidence="2" key="1">
    <citation type="submission" date="2019-11" db="EMBL/GenBank/DDBJ databases">
        <authorList>
            <person name="Feng L."/>
        </authorList>
    </citation>
    <scope>NUCLEOTIDE SEQUENCE</scope>
    <source>
        <strain evidence="2">FplautiiLFYP42</strain>
    </source>
</reference>
<feature type="transmembrane region" description="Helical" evidence="1">
    <location>
        <begin position="153"/>
        <end position="177"/>
    </location>
</feature>
<dbReference type="Pfam" id="PF11193">
    <property type="entry name" value="DUF2812"/>
    <property type="match status" value="1"/>
</dbReference>
<sequence length="397" mass="45641">MSDTVHRFLLVEPADMDRFEGWLEDMARRGLHYRHRGVFFVHFRRGEPASVRYRLEPMGSLWSRESQDYCRALGWDRLGQVGRDFELYRNPDPDAPELHTDPVVRACGLERVSKTLRLRCAAILLCLALYLVSAFLAMRPGDFWVERFVSGSALYLFPLVLELLGIAAALRSFAAFFTIRRRLRRGVPSRRDGSWRWVAGSNIALLSLAGAFLLFSIWFFCASFTNDGWEGELDLVSEPYPILELRGLEGDPSLEAATSPTFLERFGYDAHNYVHCRRYPLLSEQYEVTQFLTDGGDYEPRLDMEWRRLSLPFLASPLLDELVYRYTEYNRFPDEYIVSELVLPGFDRAVLAAGNRWPGQKLFLQAGNVVIYLDYSGTQDLTARPELLAALAQFDGR</sequence>
<feature type="transmembrane region" description="Helical" evidence="1">
    <location>
        <begin position="197"/>
        <end position="220"/>
    </location>
</feature>